<proteinExistence type="predicted"/>
<dbReference type="EMBL" id="CP045810">
    <property type="protein sequence ID" value="QHN38901.1"/>
    <property type="molecule type" value="Genomic_DNA"/>
</dbReference>
<sequence>MLGGGHLVVFQEGRVMHLRTRRNVSAQHSGRVRHSATAAATVGALCAAAVAGIAPAQAATAPPTLRVTLYDGPQDWTGWQSAIDTRNNRECRIRVAAPAAAKLNRNAAISGRGAFAWPQNYLPAGQYRLRIVCRHTASPAVSFYSPRNQVNDARTRFSDYTRGALGL</sequence>
<organism evidence="1">
    <name type="scientific">Gordonia amarae</name>
    <dbReference type="NCBI Taxonomy" id="36821"/>
    <lineage>
        <taxon>Bacteria</taxon>
        <taxon>Bacillati</taxon>
        <taxon>Actinomycetota</taxon>
        <taxon>Actinomycetes</taxon>
        <taxon>Mycobacteriales</taxon>
        <taxon>Gordoniaceae</taxon>
        <taxon>Gordonia</taxon>
    </lineage>
</organism>
<gene>
    <name evidence="1" type="ORF">GII30_06700</name>
</gene>
<name>A0A857MC07_9ACTN</name>
<accession>A0A857MC07</accession>
<dbReference type="RefSeq" id="WP_138943658.1">
    <property type="nucleotide sequence ID" value="NZ_CP045804.1"/>
</dbReference>
<reference evidence="1" key="1">
    <citation type="journal article" date="2021" name="Nat. Microbiol.">
        <title>Cocultivation of an ultrasmall environmental parasitic bacterium with lytic ability against bacteria associated with wastewater foams.</title>
        <authorList>
            <person name="Batinovic S."/>
            <person name="Rose J.J.A."/>
            <person name="Ratcliffe J."/>
            <person name="Seviour R.J."/>
            <person name="Petrovski S."/>
        </authorList>
    </citation>
    <scope>NUCLEOTIDE SEQUENCE</scope>
    <source>
        <strain evidence="1">CON44</strain>
    </source>
</reference>
<protein>
    <submittedName>
        <fullName evidence="1">Uncharacterized protein</fullName>
    </submittedName>
</protein>
<evidence type="ECO:0000313" key="1">
    <source>
        <dbReference type="EMBL" id="QHN38901.1"/>
    </source>
</evidence>
<dbReference type="AlphaFoldDB" id="A0A857MC07"/>